<evidence type="ECO:0000313" key="1">
    <source>
        <dbReference type="EMBL" id="MEO3691628.1"/>
    </source>
</evidence>
<dbReference type="RefSeq" id="WP_347704445.1">
    <property type="nucleotide sequence ID" value="NZ_JBDPZD010000002.1"/>
</dbReference>
<gene>
    <name evidence="1" type="ORF">ABDJ85_09120</name>
</gene>
<accession>A0ABV0G1M4</accession>
<protein>
    <submittedName>
        <fullName evidence="1">DUF5677 domain-containing protein</fullName>
    </submittedName>
</protein>
<comment type="caution">
    <text evidence="1">The sequence shown here is derived from an EMBL/GenBank/DDBJ whole genome shotgun (WGS) entry which is preliminary data.</text>
</comment>
<organism evidence="1 2">
    <name type="scientific">Roseateles paludis</name>
    <dbReference type="NCBI Taxonomy" id="3145238"/>
    <lineage>
        <taxon>Bacteria</taxon>
        <taxon>Pseudomonadati</taxon>
        <taxon>Pseudomonadota</taxon>
        <taxon>Betaproteobacteria</taxon>
        <taxon>Burkholderiales</taxon>
        <taxon>Sphaerotilaceae</taxon>
        <taxon>Roseateles</taxon>
    </lineage>
</organism>
<dbReference type="Proteomes" id="UP001495147">
    <property type="component" value="Unassembled WGS sequence"/>
</dbReference>
<proteinExistence type="predicted"/>
<evidence type="ECO:0000313" key="2">
    <source>
        <dbReference type="Proteomes" id="UP001495147"/>
    </source>
</evidence>
<dbReference type="EMBL" id="JBDPZD010000002">
    <property type="protein sequence ID" value="MEO3691628.1"/>
    <property type="molecule type" value="Genomic_DNA"/>
</dbReference>
<dbReference type="InterPro" id="IPR043733">
    <property type="entry name" value="DUF5677"/>
</dbReference>
<keyword evidence="2" id="KW-1185">Reference proteome</keyword>
<dbReference type="Pfam" id="PF18928">
    <property type="entry name" value="DUF5677"/>
    <property type="match status" value="1"/>
</dbReference>
<reference evidence="1 2" key="1">
    <citation type="submission" date="2024-05" db="EMBL/GenBank/DDBJ databases">
        <title>Roseateles sp. DJS-2-20 16S ribosomal RNA gene Genome sequencing and assembly.</title>
        <authorList>
            <person name="Woo H."/>
        </authorList>
    </citation>
    <scope>NUCLEOTIDE SEQUENCE [LARGE SCALE GENOMIC DNA]</scope>
    <source>
        <strain evidence="1 2">DJS-2-20</strain>
    </source>
</reference>
<name>A0ABV0G1M4_9BURK</name>
<sequence>MTQALTDEMFLDDWIHLATAGIRLKHMSTIGLCRELNVCANRLIFSTTIRSSDIQQVLIAALLPRLLTAFQGAVLTGQIGLASEAKLLVRKVLEVTFRIVAVSKSVEVANRYVQSDECHRRKFLNKLSALKSVELSALEMEQVTRLKQEVNDAIAEKGIREIGTQWFAEQAELMDLYNTAYALLSEAAHANVRDIGEVLIQADASDVDHLRYGPDDDGLSDVPCTAIEATLISLEAAFQTLPIVDSMCLQQVRRRMTLLFEVVGGAD</sequence>